<dbReference type="Pfam" id="PF07690">
    <property type="entry name" value="MFS_1"/>
    <property type="match status" value="1"/>
</dbReference>
<feature type="transmembrane region" description="Helical" evidence="8">
    <location>
        <begin position="410"/>
        <end position="431"/>
    </location>
</feature>
<dbReference type="CDD" id="cd17321">
    <property type="entry name" value="MFS_MMR_MDR_like"/>
    <property type="match status" value="1"/>
</dbReference>
<evidence type="ECO:0000259" key="9">
    <source>
        <dbReference type="PROSITE" id="PS50850"/>
    </source>
</evidence>
<evidence type="ECO:0000256" key="3">
    <source>
        <dbReference type="ARBA" id="ARBA00022475"/>
    </source>
</evidence>
<evidence type="ECO:0000256" key="2">
    <source>
        <dbReference type="ARBA" id="ARBA00022448"/>
    </source>
</evidence>
<dbReference type="PANTHER" id="PTHR42718">
    <property type="entry name" value="MAJOR FACILITATOR SUPERFAMILY MULTIDRUG TRANSPORTER MFSC"/>
    <property type="match status" value="1"/>
</dbReference>
<keyword evidence="3" id="KW-1003">Cell membrane</keyword>
<dbReference type="Gene3D" id="1.20.1720.10">
    <property type="entry name" value="Multidrug resistance protein D"/>
    <property type="match status" value="1"/>
</dbReference>
<feature type="region of interest" description="Disordered" evidence="7">
    <location>
        <begin position="508"/>
        <end position="532"/>
    </location>
</feature>
<feature type="transmembrane region" description="Helical" evidence="8">
    <location>
        <begin position="367"/>
        <end position="389"/>
    </location>
</feature>
<feature type="transmembrane region" description="Helical" evidence="8">
    <location>
        <begin position="342"/>
        <end position="361"/>
    </location>
</feature>
<feature type="transmembrane region" description="Helical" evidence="8">
    <location>
        <begin position="59"/>
        <end position="78"/>
    </location>
</feature>
<dbReference type="GO" id="GO:0022857">
    <property type="term" value="F:transmembrane transporter activity"/>
    <property type="evidence" value="ECO:0007669"/>
    <property type="project" value="InterPro"/>
</dbReference>
<dbReference type="PROSITE" id="PS50850">
    <property type="entry name" value="MFS"/>
    <property type="match status" value="1"/>
</dbReference>
<feature type="transmembrane region" description="Helical" evidence="8">
    <location>
        <begin position="22"/>
        <end position="47"/>
    </location>
</feature>
<feature type="transmembrane region" description="Helical" evidence="8">
    <location>
        <begin position="277"/>
        <end position="297"/>
    </location>
</feature>
<proteinExistence type="predicted"/>
<feature type="transmembrane region" description="Helical" evidence="8">
    <location>
        <begin position="113"/>
        <end position="136"/>
    </location>
</feature>
<name>A0AB39BHP0_9MICO</name>
<dbReference type="PANTHER" id="PTHR42718:SF47">
    <property type="entry name" value="METHYL VIOLOGEN RESISTANCE PROTEIN SMVA"/>
    <property type="match status" value="1"/>
</dbReference>
<gene>
    <name evidence="10" type="ORF">ABFY20_02430</name>
</gene>
<keyword evidence="5 8" id="KW-1133">Transmembrane helix</keyword>
<comment type="subcellular location">
    <subcellularLocation>
        <location evidence="1">Cell membrane</location>
        <topology evidence="1">Multi-pass membrane protein</topology>
    </subcellularLocation>
</comment>
<feature type="domain" description="Major facilitator superfamily (MFS) profile" evidence="9">
    <location>
        <begin position="24"/>
        <end position="505"/>
    </location>
</feature>
<keyword evidence="6 8" id="KW-0472">Membrane</keyword>
<dbReference type="Gene3D" id="1.20.1250.20">
    <property type="entry name" value="MFS general substrate transporter like domains"/>
    <property type="match status" value="1"/>
</dbReference>
<feature type="transmembrane region" description="Helical" evidence="8">
    <location>
        <begin position="236"/>
        <end position="256"/>
    </location>
</feature>
<feature type="transmembrane region" description="Helical" evidence="8">
    <location>
        <begin position="148"/>
        <end position="171"/>
    </location>
</feature>
<dbReference type="InterPro" id="IPR011701">
    <property type="entry name" value="MFS"/>
</dbReference>
<keyword evidence="4 8" id="KW-0812">Transmembrane</keyword>
<sequence length="532" mass="54609">MQSATPAPALDRAAAPLYKHRYISLVLLMLPVLLVSVDNTVLSFALPSISRDLGPSSTTLLWIVDVYPLILAGLLVAMGTVGDRVGRRRLLMIGATGFALVSAAAAFSPTAELLIAARALMAFFGAMLMPSTLSLLRNIFTDARERTMAIAIWAGAFAAGSSLGPIVGGILLEHFAWGSVFLLAVPVLIPLLALGFVFIPESRDPNPGRIDLVSVVLSLAALTPFVFGIKQLAHDGVTVVGVAAVIVGLVVGVLFVRRQRRIPNPLLDLTLFANAPFAGSIVANFLSVFSLVGFLFFASQHLQLVLGLSPLDSGLLLLPATLVGIGAGMLAAVLVRRFSPRSVVLGGLSCTAAGFAMVVLFQHDLVAMVVAVAFVVLSFGVSFAETISNDVILASVPEEKAGAAAGISETAYELGVVLGTAVLGAVLSAFYRANVVVPAGLDPAAERAAGETLGGAMSASTSLPGGSGDALVASAKAAFESGIGVTSTIAVVLIATAWAVVHRTLRSTRPTGRPVPAAPVAPATAPTEPVTD</sequence>
<evidence type="ECO:0000256" key="5">
    <source>
        <dbReference type="ARBA" id="ARBA00022989"/>
    </source>
</evidence>
<accession>A0AB39BHP0</accession>
<dbReference type="GO" id="GO:0005886">
    <property type="term" value="C:plasma membrane"/>
    <property type="evidence" value="ECO:0007669"/>
    <property type="project" value="UniProtKB-SubCell"/>
</dbReference>
<dbReference type="RefSeq" id="WP_368498363.1">
    <property type="nucleotide sequence ID" value="NZ_CP162511.1"/>
</dbReference>
<dbReference type="InterPro" id="IPR020846">
    <property type="entry name" value="MFS_dom"/>
</dbReference>
<feature type="transmembrane region" description="Helical" evidence="8">
    <location>
        <begin position="317"/>
        <end position="335"/>
    </location>
</feature>
<feature type="transmembrane region" description="Helical" evidence="8">
    <location>
        <begin position="90"/>
        <end position="107"/>
    </location>
</feature>
<feature type="transmembrane region" description="Helical" evidence="8">
    <location>
        <begin position="481"/>
        <end position="501"/>
    </location>
</feature>
<organism evidence="10">
    <name type="scientific">Herbiconiux sp. A18JL235</name>
    <dbReference type="NCBI Taxonomy" id="3152363"/>
    <lineage>
        <taxon>Bacteria</taxon>
        <taxon>Bacillati</taxon>
        <taxon>Actinomycetota</taxon>
        <taxon>Actinomycetes</taxon>
        <taxon>Micrococcales</taxon>
        <taxon>Microbacteriaceae</taxon>
        <taxon>Herbiconiux</taxon>
    </lineage>
</organism>
<evidence type="ECO:0000256" key="8">
    <source>
        <dbReference type="SAM" id="Phobius"/>
    </source>
</evidence>
<protein>
    <submittedName>
        <fullName evidence="10">MFS transporter</fullName>
    </submittedName>
</protein>
<evidence type="ECO:0000256" key="6">
    <source>
        <dbReference type="ARBA" id="ARBA00023136"/>
    </source>
</evidence>
<keyword evidence="2" id="KW-0813">Transport</keyword>
<evidence type="ECO:0000313" key="10">
    <source>
        <dbReference type="EMBL" id="XDI05974.1"/>
    </source>
</evidence>
<dbReference type="SUPFAM" id="SSF103473">
    <property type="entry name" value="MFS general substrate transporter"/>
    <property type="match status" value="1"/>
</dbReference>
<evidence type="ECO:0000256" key="1">
    <source>
        <dbReference type="ARBA" id="ARBA00004651"/>
    </source>
</evidence>
<dbReference type="EMBL" id="CP162511">
    <property type="protein sequence ID" value="XDI05974.1"/>
    <property type="molecule type" value="Genomic_DNA"/>
</dbReference>
<dbReference type="AlphaFoldDB" id="A0AB39BHP0"/>
<feature type="transmembrane region" description="Helical" evidence="8">
    <location>
        <begin position="210"/>
        <end position="230"/>
    </location>
</feature>
<reference evidence="10" key="1">
    <citation type="submission" date="2024-05" db="EMBL/GenBank/DDBJ databases">
        <title>Herbiconiux sp. A18JL235.</title>
        <authorList>
            <person name="Zhang G."/>
        </authorList>
    </citation>
    <scope>NUCLEOTIDE SEQUENCE</scope>
    <source>
        <strain evidence="10">A18JL235</strain>
    </source>
</reference>
<evidence type="ECO:0000256" key="7">
    <source>
        <dbReference type="SAM" id="MobiDB-lite"/>
    </source>
</evidence>
<feature type="transmembrane region" description="Helical" evidence="8">
    <location>
        <begin position="177"/>
        <end position="198"/>
    </location>
</feature>
<dbReference type="InterPro" id="IPR036259">
    <property type="entry name" value="MFS_trans_sf"/>
</dbReference>
<evidence type="ECO:0000256" key="4">
    <source>
        <dbReference type="ARBA" id="ARBA00022692"/>
    </source>
</evidence>